<dbReference type="PANTHER" id="PTHR12416">
    <property type="entry name" value="RRNA-PROCESSING PROTEIN UTP23 HOMOLOG"/>
    <property type="match status" value="1"/>
</dbReference>
<dbReference type="GO" id="GO:0032040">
    <property type="term" value="C:small-subunit processome"/>
    <property type="evidence" value="ECO:0007669"/>
    <property type="project" value="InterPro"/>
</dbReference>
<name>A0A034VLI6_BACDO</name>
<keyword evidence="4" id="KW-0539">Nucleus</keyword>
<proteinExistence type="inferred from homology"/>
<sequence>MKISRFKKAHKTLTFFATNFDYREPYQILVDATFCQIALQNKVIIEEQIKKYFQTTIKLVTTQCVILEAESLGSPLAGATMIVKKFHVHKCGHEGAPVPASQCIKSMTKGGRYVVASQDRTLQDSLRRVPGRILLYLHKATPVLEEPSEASKKYVSKKSQKSLTSGIEKHVEHLKQIQTIQNEKLYKQIKTRRGPKNPNPLSCKKSTKQKGKKPNPIIAKESKLSETSKVQMKKKRKRIKTSNHIKTL</sequence>
<evidence type="ECO:0000256" key="8">
    <source>
        <dbReference type="SAM" id="MobiDB-lite"/>
    </source>
</evidence>
<organism evidence="10">
    <name type="scientific">Bactrocera dorsalis</name>
    <name type="common">Oriental fruit fly</name>
    <name type="synonym">Dacus dorsalis</name>
    <dbReference type="NCBI Taxonomy" id="27457"/>
    <lineage>
        <taxon>Eukaryota</taxon>
        <taxon>Metazoa</taxon>
        <taxon>Ecdysozoa</taxon>
        <taxon>Arthropoda</taxon>
        <taxon>Hexapoda</taxon>
        <taxon>Insecta</taxon>
        <taxon>Pterygota</taxon>
        <taxon>Neoptera</taxon>
        <taxon>Endopterygota</taxon>
        <taxon>Diptera</taxon>
        <taxon>Brachycera</taxon>
        <taxon>Muscomorpha</taxon>
        <taxon>Tephritoidea</taxon>
        <taxon>Tephritidae</taxon>
        <taxon>Bactrocera</taxon>
        <taxon>Bactrocera</taxon>
    </lineage>
</organism>
<comment type="function">
    <text evidence="5">Involved in rRNA-processing and ribosome biogenesis.</text>
</comment>
<keyword evidence="2" id="KW-0690">Ribosome biogenesis</keyword>
<evidence type="ECO:0000256" key="3">
    <source>
        <dbReference type="ARBA" id="ARBA00022552"/>
    </source>
</evidence>
<dbReference type="SUPFAM" id="SSF88723">
    <property type="entry name" value="PIN domain-like"/>
    <property type="match status" value="1"/>
</dbReference>
<dbReference type="EMBL" id="GAKP01014784">
    <property type="protein sequence ID" value="JAC44168.1"/>
    <property type="molecule type" value="Transcribed_RNA"/>
</dbReference>
<evidence type="ECO:0000256" key="2">
    <source>
        <dbReference type="ARBA" id="ARBA00022517"/>
    </source>
</evidence>
<comment type="similarity">
    <text evidence="6">Belongs to the UTP23/FCF1 family. UTP23 subfamily.</text>
</comment>
<gene>
    <name evidence="10" type="primary">UTP23</name>
</gene>
<evidence type="ECO:0000256" key="5">
    <source>
        <dbReference type="ARBA" id="ARBA00037300"/>
    </source>
</evidence>
<dbReference type="InterPro" id="IPR057776">
    <property type="entry name" value="UTP23_sensor"/>
</dbReference>
<evidence type="ECO:0000256" key="4">
    <source>
        <dbReference type="ARBA" id="ARBA00023242"/>
    </source>
</evidence>
<accession>A0A034VLI6</accession>
<dbReference type="OrthoDB" id="25675at2759"/>
<dbReference type="RefSeq" id="XP_011207816.2">
    <property type="nucleotide sequence ID" value="XM_011209514.4"/>
</dbReference>
<feature type="region of interest" description="Disordered" evidence="8">
    <location>
        <begin position="189"/>
        <end position="248"/>
    </location>
</feature>
<dbReference type="KEGG" id="bdr:105229317"/>
<dbReference type="EMBL" id="GAKP01014786">
    <property type="protein sequence ID" value="JAC44166.1"/>
    <property type="molecule type" value="Transcribed_RNA"/>
</dbReference>
<dbReference type="InterPro" id="IPR029060">
    <property type="entry name" value="PIN-like_dom_sf"/>
</dbReference>
<evidence type="ECO:0000259" key="9">
    <source>
        <dbReference type="Pfam" id="PF24779"/>
    </source>
</evidence>
<dbReference type="Pfam" id="PF24779">
    <property type="entry name" value="UTP23_sensor"/>
    <property type="match status" value="1"/>
</dbReference>
<dbReference type="FunFam" id="3.40.50.1010:FF:000006">
    <property type="entry name" value="rRNA-processing protein UTP23 homolog"/>
    <property type="match status" value="1"/>
</dbReference>
<dbReference type="Pfam" id="PF04900">
    <property type="entry name" value="Fcf1"/>
    <property type="match status" value="1"/>
</dbReference>
<protein>
    <recommendedName>
        <fullName evidence="7">rRNA-processing protein UTP23 homolog</fullName>
    </recommendedName>
</protein>
<dbReference type="GO" id="GO:0006364">
    <property type="term" value="P:rRNA processing"/>
    <property type="evidence" value="ECO:0007669"/>
    <property type="project" value="UniProtKB-KW"/>
</dbReference>
<dbReference type="CDD" id="cd09866">
    <property type="entry name" value="PIN_Fcf1-Utp23-H"/>
    <property type="match status" value="1"/>
</dbReference>
<evidence type="ECO:0000256" key="1">
    <source>
        <dbReference type="ARBA" id="ARBA00004604"/>
    </source>
</evidence>
<evidence type="ECO:0000256" key="7">
    <source>
        <dbReference type="ARBA" id="ARBA00071400"/>
    </source>
</evidence>
<dbReference type="AlphaFoldDB" id="A0A034VLI6"/>
<feature type="domain" description="UTP23 sensor motif region" evidence="9">
    <location>
        <begin position="192"/>
        <end position="206"/>
    </location>
</feature>
<evidence type="ECO:0000256" key="6">
    <source>
        <dbReference type="ARBA" id="ARBA00038503"/>
    </source>
</evidence>
<dbReference type="GeneID" id="105229317"/>
<dbReference type="Gene3D" id="3.40.50.1010">
    <property type="entry name" value="5'-nuclease"/>
    <property type="match status" value="1"/>
</dbReference>
<keyword evidence="3" id="KW-0698">rRNA processing</keyword>
<evidence type="ECO:0000313" key="10">
    <source>
        <dbReference type="EMBL" id="JAC44166.1"/>
    </source>
</evidence>
<comment type="subcellular location">
    <subcellularLocation>
        <location evidence="1">Nucleus</location>
        <location evidence="1">Nucleolus</location>
    </subcellularLocation>
</comment>
<dbReference type="InterPro" id="IPR006984">
    <property type="entry name" value="Fcf1/UTP23"/>
</dbReference>
<reference evidence="10" key="1">
    <citation type="journal article" date="2014" name="BMC Genomics">
        <title>Characterizing the developmental transcriptome of the oriental fruit fly, Bactrocera dorsalis (Diptera: Tephritidae) through comparative genomic analysis with Drosophila melanogaster utilizing modENCODE datasets.</title>
        <authorList>
            <person name="Geib S.M."/>
            <person name="Calla B."/>
            <person name="Hall B."/>
            <person name="Hou S."/>
            <person name="Manoukis N.C."/>
        </authorList>
    </citation>
    <scope>NUCLEOTIDE SEQUENCE</scope>
    <source>
        <strain evidence="10">Punador</strain>
    </source>
</reference>
<feature type="compositionally biased region" description="Basic residues" evidence="8">
    <location>
        <begin position="231"/>
        <end position="248"/>
    </location>
</feature>